<reference evidence="3 4" key="1">
    <citation type="submission" date="2018-05" db="EMBL/GenBank/DDBJ databases">
        <title>Freshwater and sediment microbial communities from various areas in North America, analyzing microbe dynamics in response to fracking.</title>
        <authorList>
            <person name="Lamendella R."/>
        </authorList>
    </citation>
    <scope>NUCLEOTIDE SEQUENCE [LARGE SCALE GENOMIC DNA]</scope>
    <source>
        <strain evidence="3 4">67</strain>
    </source>
</reference>
<dbReference type="Gene3D" id="1.10.10.10">
    <property type="entry name" value="Winged helix-like DNA-binding domain superfamily/Winged helix DNA-binding domain"/>
    <property type="match status" value="1"/>
</dbReference>
<evidence type="ECO:0000313" key="3">
    <source>
        <dbReference type="EMBL" id="PXW38194.1"/>
    </source>
</evidence>
<protein>
    <submittedName>
        <fullName evidence="3">Regulatory LuxR family protein</fullName>
    </submittedName>
</protein>
<sequence>MLIYSSDQYFSLAMDEILSEFKNKETKDLILVDSGMKDLYIFEVKMLSGILHQDSFSALINSQYIALPRNADIIQLQNCISTGVIPLDKRDKKMDMTRMEESVLRALYAGLSMNDIAEHYGMSSKRVSSLKRGALTKMGIENIPLFFSLLRCWNFFWPFISCFYPSAVKSTERAMIVSNEPLLRY</sequence>
<gene>
    <name evidence="3" type="ORF">DET57_1237</name>
</gene>
<dbReference type="InterPro" id="IPR000792">
    <property type="entry name" value="Tscrpt_reg_LuxR_C"/>
</dbReference>
<feature type="domain" description="HTH luxR-type" evidence="2">
    <location>
        <begin position="93"/>
        <end position="150"/>
    </location>
</feature>
<dbReference type="SUPFAM" id="SSF46894">
    <property type="entry name" value="C-terminal effector domain of the bipartite response regulators"/>
    <property type="match status" value="1"/>
</dbReference>
<dbReference type="EMBL" id="QJJG01000023">
    <property type="protein sequence ID" value="PXW38194.1"/>
    <property type="molecule type" value="Genomic_DNA"/>
</dbReference>
<evidence type="ECO:0000256" key="1">
    <source>
        <dbReference type="ARBA" id="ARBA00023125"/>
    </source>
</evidence>
<dbReference type="SMART" id="SM00421">
    <property type="entry name" value="HTH_LUXR"/>
    <property type="match status" value="1"/>
</dbReference>
<proteinExistence type="predicted"/>
<comment type="caution">
    <text evidence="3">The sequence shown here is derived from an EMBL/GenBank/DDBJ whole genome shotgun (WGS) entry which is preliminary data.</text>
</comment>
<dbReference type="InterPro" id="IPR016032">
    <property type="entry name" value="Sig_transdc_resp-reg_C-effctor"/>
</dbReference>
<dbReference type="GO" id="GO:0003677">
    <property type="term" value="F:DNA binding"/>
    <property type="evidence" value="ECO:0007669"/>
    <property type="project" value="UniProtKB-KW"/>
</dbReference>
<evidence type="ECO:0000259" key="2">
    <source>
        <dbReference type="SMART" id="SM00421"/>
    </source>
</evidence>
<dbReference type="GO" id="GO:0006355">
    <property type="term" value="P:regulation of DNA-templated transcription"/>
    <property type="evidence" value="ECO:0007669"/>
    <property type="project" value="InterPro"/>
</dbReference>
<evidence type="ECO:0000313" key="4">
    <source>
        <dbReference type="Proteomes" id="UP000247485"/>
    </source>
</evidence>
<accession>A0A318FCD6</accession>
<dbReference type="Proteomes" id="UP000247485">
    <property type="component" value="Unassembled WGS sequence"/>
</dbReference>
<keyword evidence="1" id="KW-0238">DNA-binding</keyword>
<name>A0A318FCD6_KLEOX</name>
<dbReference type="InterPro" id="IPR036388">
    <property type="entry name" value="WH-like_DNA-bd_sf"/>
</dbReference>
<organism evidence="3 4">
    <name type="scientific">Klebsiella oxytoca</name>
    <dbReference type="NCBI Taxonomy" id="571"/>
    <lineage>
        <taxon>Bacteria</taxon>
        <taxon>Pseudomonadati</taxon>
        <taxon>Pseudomonadota</taxon>
        <taxon>Gammaproteobacteria</taxon>
        <taxon>Enterobacterales</taxon>
        <taxon>Enterobacteriaceae</taxon>
        <taxon>Klebsiella/Raoultella group</taxon>
        <taxon>Klebsiella</taxon>
    </lineage>
</organism>
<dbReference type="AlphaFoldDB" id="A0A318FCD6"/>
<dbReference type="Pfam" id="PF00196">
    <property type="entry name" value="GerE"/>
    <property type="match status" value="1"/>
</dbReference>